<gene>
    <name evidence="1" type="ordered locus">SCAB_50251</name>
</gene>
<sequence length="250" mass="28012">MPAYSFSRGARSEGERVEQRVRVHRARLGGDEVRVIRPVPSPARLVLRDDRHWLSMYADRAGAEQLVALWALAARSARSLVHLPLRAHRAPEGVDGVDDGEGGVDGGGEGEPVSLDLVLLHHSLRFPTASWKEVRARLDAGRPQTTGTPERDFPEEDAVRYERWHHRSYRDHLAFDIAAHTLFVVGSPTAFRERGALLRGLVDEAPSDGHRHPQARHFCVELGAGPWSRPQNRRGVPASLHIQYSPEWRV</sequence>
<name>C9ZH46_STRSW</name>
<accession>C9ZH46</accession>
<evidence type="ECO:0000313" key="1">
    <source>
        <dbReference type="EMBL" id="CBG72071.1"/>
    </source>
</evidence>
<dbReference type="EMBL" id="FN554889">
    <property type="protein sequence ID" value="CBG72071.1"/>
    <property type="molecule type" value="Genomic_DNA"/>
</dbReference>
<dbReference type="KEGG" id="scb:SCAB_50251"/>
<dbReference type="eggNOG" id="ENOG503415P">
    <property type="taxonomic scope" value="Bacteria"/>
</dbReference>
<reference evidence="1 2" key="1">
    <citation type="journal article" date="2010" name="Mol. Plant Microbe Interact.">
        <title>Streptomyces scabies 87-22 contains a coronafacic acid-like biosynthetic cluster that contributes to plant-microbe interactions.</title>
        <authorList>
            <person name="Bignell D.R."/>
            <person name="Seipke R.F."/>
            <person name="Huguet-Tapia J.C."/>
            <person name="Chambers A.H."/>
            <person name="Parry R.J."/>
            <person name="Loria R."/>
        </authorList>
    </citation>
    <scope>NUCLEOTIDE SEQUENCE [LARGE SCALE GENOMIC DNA]</scope>
    <source>
        <strain evidence="1 2">87.22</strain>
    </source>
</reference>
<protein>
    <submittedName>
        <fullName evidence="1">Uncharacterized protein</fullName>
    </submittedName>
</protein>
<keyword evidence="2" id="KW-1185">Reference proteome</keyword>
<evidence type="ECO:0000313" key="2">
    <source>
        <dbReference type="Proteomes" id="UP000001444"/>
    </source>
</evidence>
<proteinExistence type="predicted"/>
<organism evidence="1 2">
    <name type="scientific">Streptomyces scabiei (strain 87.22)</name>
    <dbReference type="NCBI Taxonomy" id="680198"/>
    <lineage>
        <taxon>Bacteria</taxon>
        <taxon>Bacillati</taxon>
        <taxon>Actinomycetota</taxon>
        <taxon>Actinomycetes</taxon>
        <taxon>Kitasatosporales</taxon>
        <taxon>Streptomycetaceae</taxon>
        <taxon>Streptomyces</taxon>
    </lineage>
</organism>
<dbReference type="AlphaFoldDB" id="C9ZH46"/>
<dbReference type="Proteomes" id="UP000001444">
    <property type="component" value="Chromosome"/>
</dbReference>
<dbReference type="HOGENOM" id="CLU_1244785_0_0_11"/>